<dbReference type="InterPro" id="IPR007813">
    <property type="entry name" value="PilN"/>
</dbReference>
<gene>
    <name evidence="1" type="ORF">SAMN05443248_1797</name>
</gene>
<protein>
    <submittedName>
        <fullName evidence="1">General secretion pathway protein L</fullName>
    </submittedName>
</protein>
<accession>A0A1M5KEI7</accession>
<organism evidence="1 2">
    <name type="scientific">Bradyrhizobium erythrophlei</name>
    <dbReference type="NCBI Taxonomy" id="1437360"/>
    <lineage>
        <taxon>Bacteria</taxon>
        <taxon>Pseudomonadati</taxon>
        <taxon>Pseudomonadota</taxon>
        <taxon>Alphaproteobacteria</taxon>
        <taxon>Hyphomicrobiales</taxon>
        <taxon>Nitrobacteraceae</taxon>
        <taxon>Bradyrhizobium</taxon>
    </lineage>
</organism>
<dbReference type="EMBL" id="LT670817">
    <property type="protein sequence ID" value="SHG51157.1"/>
    <property type="molecule type" value="Genomic_DNA"/>
</dbReference>
<evidence type="ECO:0000313" key="2">
    <source>
        <dbReference type="Proteomes" id="UP000189796"/>
    </source>
</evidence>
<dbReference type="Proteomes" id="UP000189796">
    <property type="component" value="Chromosome I"/>
</dbReference>
<dbReference type="PANTHER" id="PTHR40278">
    <property type="entry name" value="DNA UTILIZATION PROTEIN HOFN"/>
    <property type="match status" value="1"/>
</dbReference>
<dbReference type="Pfam" id="PF05137">
    <property type="entry name" value="PilN"/>
    <property type="match status" value="1"/>
</dbReference>
<dbReference type="PANTHER" id="PTHR40278:SF1">
    <property type="entry name" value="DNA UTILIZATION PROTEIN HOFN"/>
    <property type="match status" value="1"/>
</dbReference>
<name>A0A1M5KEI7_9BRAD</name>
<evidence type="ECO:0000313" key="1">
    <source>
        <dbReference type="EMBL" id="SHG51157.1"/>
    </source>
</evidence>
<proteinExistence type="predicted"/>
<dbReference type="InterPro" id="IPR052534">
    <property type="entry name" value="Extracell_DNA_Util/SecSys_Comp"/>
</dbReference>
<reference evidence="1 2" key="1">
    <citation type="submission" date="2016-11" db="EMBL/GenBank/DDBJ databases">
        <authorList>
            <person name="Jaros S."/>
            <person name="Januszkiewicz K."/>
            <person name="Wedrychowicz H."/>
        </authorList>
    </citation>
    <scope>NUCLEOTIDE SEQUENCE [LARGE SCALE GENOMIC DNA]</scope>
    <source>
        <strain evidence="1 2">GAS138</strain>
    </source>
</reference>
<sequence>MMGMISEFQQLFGEWIAAVTGAADAAAGQFIRSRRILLEEGDDDVFTARTIAAKKAPALPDLVFRLDSGRPQPPLPADWKAAFRGSRVEAQVQSGHVMTCLLDFPSKAGDFLDGMVRTQIDRLTPWTANDAVFGWSPPTPAANDRIDVIFAATSKLKVQPLLQYAQALDVASVAIYATASLGDGASARIKLLDQPWRSAIGTTRIPLLLRAILLSAGVAAAASLLISTYLGSSLQSQQGELQRQLSQRRAALRLDPNSTGSGLGLLAKRKQATPSSVVVLEAISRVLPDSTYVTELRIDGDKVQVVGMTQDAPSLISLMEQSPQFTRATFFAPTTRAANEPGERFHIEAHITAYFGSGT</sequence>
<dbReference type="AlphaFoldDB" id="A0A1M5KEI7"/>